<organism evidence="2">
    <name type="scientific">Ralstonia solanacearum CFBP2957</name>
    <dbReference type="NCBI Taxonomy" id="859656"/>
    <lineage>
        <taxon>Bacteria</taxon>
        <taxon>Pseudomonadati</taxon>
        <taxon>Pseudomonadota</taxon>
        <taxon>Betaproteobacteria</taxon>
        <taxon>Burkholderiales</taxon>
        <taxon>Burkholderiaceae</taxon>
        <taxon>Ralstonia</taxon>
        <taxon>Ralstonia solanacearum species complex</taxon>
    </lineage>
</organism>
<dbReference type="EMBL" id="FP885907">
    <property type="protein sequence ID" value="CBJ53118.1"/>
    <property type="molecule type" value="Genomic_DNA"/>
</dbReference>
<name>D8P2I2_RALSL</name>
<sequence length="62" mass="6895">MSAFTASQSAYRERRRGVRDVRARFAAAYVSARANRPSEEALGDSAARPEGQACLPKHHLHR</sequence>
<evidence type="ECO:0000256" key="1">
    <source>
        <dbReference type="SAM" id="MobiDB-lite"/>
    </source>
</evidence>
<accession>D8P2I2</accession>
<proteinExistence type="predicted"/>
<reference evidence="2" key="1">
    <citation type="journal article" date="2010" name="BMC Genomics">
        <title>Genomes of three tomato pathogens within the Ralstonia solanacearum species complex reveal significant evolutionary divergence.</title>
        <authorList>
            <person name="Remenant B."/>
            <person name="Coupat-Goutaland B."/>
            <person name="Guidot A."/>
            <person name="Cellier G."/>
            <person name="Wicker E."/>
            <person name="Allen C."/>
            <person name="Fegan M."/>
            <person name="Pruvost O."/>
            <person name="Elbaz M."/>
            <person name="Calteau A."/>
            <person name="Salvignol G."/>
            <person name="Mornico D."/>
            <person name="Mangenot S."/>
            <person name="Barbe V."/>
            <person name="Medigue C."/>
            <person name="Prior P."/>
        </authorList>
    </citation>
    <scope>NUCLEOTIDE SEQUENCE [LARGE SCALE GENOMIC DNA]</scope>
    <source>
        <strain evidence="2">CFBP2957</strain>
        <plasmid evidence="2">RCFBPv3_mp</plasmid>
    </source>
</reference>
<gene>
    <name evidence="2" type="ORF">RCFBP_mp10330</name>
</gene>
<keyword evidence="2" id="KW-0614">Plasmid</keyword>
<reference evidence="2" key="2">
    <citation type="submission" date="2010-02" db="EMBL/GenBank/DDBJ databases">
        <authorList>
            <person name="Genoscope - CEA"/>
        </authorList>
    </citation>
    <scope>NUCLEOTIDE SEQUENCE</scope>
    <source>
        <strain evidence="2">CFBP2957</strain>
        <plasmid evidence="2">RCFBPv3_mp</plasmid>
    </source>
</reference>
<dbReference type="AlphaFoldDB" id="D8P2I2"/>
<geneLocation type="plasmid" evidence="2">
    <name>RCFBPv3_mp</name>
</geneLocation>
<feature type="region of interest" description="Disordered" evidence="1">
    <location>
        <begin position="35"/>
        <end position="62"/>
    </location>
</feature>
<evidence type="ECO:0000313" key="2">
    <source>
        <dbReference type="EMBL" id="CBJ53118.1"/>
    </source>
</evidence>
<protein>
    <submittedName>
        <fullName evidence="2">Uncharacterized protein</fullName>
    </submittedName>
</protein>